<keyword evidence="3 7" id="KW-0479">Metal-binding</keyword>
<feature type="transmembrane region" description="Helical" evidence="9">
    <location>
        <begin position="6"/>
        <end position="31"/>
    </location>
</feature>
<evidence type="ECO:0000256" key="8">
    <source>
        <dbReference type="RuleBase" id="RU000461"/>
    </source>
</evidence>
<evidence type="ECO:0000313" key="10">
    <source>
        <dbReference type="EMBL" id="KAJ8046346.1"/>
    </source>
</evidence>
<dbReference type="PRINTS" id="PR00463">
    <property type="entry name" value="EP450I"/>
</dbReference>
<dbReference type="InterPro" id="IPR002401">
    <property type="entry name" value="Cyt_P450_E_grp-I"/>
</dbReference>
<evidence type="ECO:0000256" key="3">
    <source>
        <dbReference type="ARBA" id="ARBA00022723"/>
    </source>
</evidence>
<keyword evidence="4 8" id="KW-0560">Oxidoreductase</keyword>
<keyword evidence="9" id="KW-1133">Transmembrane helix</keyword>
<keyword evidence="5 7" id="KW-0408">Iron</keyword>
<evidence type="ECO:0000256" key="9">
    <source>
        <dbReference type="SAM" id="Phobius"/>
    </source>
</evidence>
<dbReference type="InterPro" id="IPR050182">
    <property type="entry name" value="Cytochrome_P450_fam2"/>
</dbReference>
<dbReference type="GO" id="GO:0004497">
    <property type="term" value="F:monooxygenase activity"/>
    <property type="evidence" value="ECO:0007669"/>
    <property type="project" value="UniProtKB-KW"/>
</dbReference>
<dbReference type="EMBL" id="JAIZAY010000002">
    <property type="protein sequence ID" value="KAJ8046346.1"/>
    <property type="molecule type" value="Genomic_DNA"/>
</dbReference>
<evidence type="ECO:0000313" key="11">
    <source>
        <dbReference type="Proteomes" id="UP001152320"/>
    </source>
</evidence>
<dbReference type="PANTHER" id="PTHR24300">
    <property type="entry name" value="CYTOCHROME P450 508A4-RELATED"/>
    <property type="match status" value="1"/>
</dbReference>
<keyword evidence="9" id="KW-0812">Transmembrane</keyword>
<comment type="cofactor">
    <cofactor evidence="7">
        <name>heme</name>
        <dbReference type="ChEBI" id="CHEBI:30413"/>
    </cofactor>
</comment>
<accession>A0A9Q1CJA4</accession>
<dbReference type="FunFam" id="1.10.630.10:FF:000004">
    <property type="entry name" value="cytochrome P450 2D15 isoform X1"/>
    <property type="match status" value="1"/>
</dbReference>
<comment type="subcellular location">
    <subcellularLocation>
        <location evidence="1">Membrane</location>
    </subcellularLocation>
</comment>
<organism evidence="10 11">
    <name type="scientific">Holothuria leucospilota</name>
    <name type="common">Black long sea cucumber</name>
    <name type="synonym">Mertensiothuria leucospilota</name>
    <dbReference type="NCBI Taxonomy" id="206669"/>
    <lineage>
        <taxon>Eukaryota</taxon>
        <taxon>Metazoa</taxon>
        <taxon>Echinodermata</taxon>
        <taxon>Eleutherozoa</taxon>
        <taxon>Echinozoa</taxon>
        <taxon>Holothuroidea</taxon>
        <taxon>Aspidochirotacea</taxon>
        <taxon>Aspidochirotida</taxon>
        <taxon>Holothuriidae</taxon>
        <taxon>Holothuria</taxon>
    </lineage>
</organism>
<gene>
    <name evidence="10" type="ORF">HOLleu_04991</name>
</gene>
<dbReference type="GO" id="GO:0005506">
    <property type="term" value="F:iron ion binding"/>
    <property type="evidence" value="ECO:0007669"/>
    <property type="project" value="InterPro"/>
</dbReference>
<sequence>MVLAALLSLVLSNLQVTLLFLIVFLVCFWWIRIPKNLPPGPFPLPIIGNSLKLFGKSNYELFCHLAEEYGSIYTFYLGNIRGIIVSDLNIIKEAAVKQADTFSNRFLPPILEWTVQDHGSVFFQNGPVWKERRKFFMQALRNFGVGKKSLEYKINEEACYMIKLFEEQEEKPFDPSQFTNYVIANVICHITFGKRFNYDDTDFQKIIQLLQTFNRSVSLGGVLQVFPWLVRTPFYRHVADVMDALKDFVTVYLNDHKETLNEDNHRDIIDMYLSEIKRQQQSGEEVIFKPEEAWRSIGELFSGGADSTTNTLLFAILLSVVNPDVQDKVVQEEIDRVIGSSRQPSYEDRLRMPYCEAVLMEVQRFKPVAPLAPPHGVFKDAFLAGYYIPKGSQVFFNLCAVLHDPKVWKNPKSFDPSNFLSEDGKSVIKPENFIPFGIGRRICIGEHLAKMELFLFYTNLMQRFKFSLPEGDPTPSLVPVVGILGKPVPFRICATPRG</sequence>
<evidence type="ECO:0000256" key="4">
    <source>
        <dbReference type="ARBA" id="ARBA00023002"/>
    </source>
</evidence>
<dbReference type="GO" id="GO:0016705">
    <property type="term" value="F:oxidoreductase activity, acting on paired donors, with incorporation or reduction of molecular oxygen"/>
    <property type="evidence" value="ECO:0007669"/>
    <property type="project" value="InterPro"/>
</dbReference>
<keyword evidence="7 8" id="KW-0349">Heme</keyword>
<dbReference type="InterPro" id="IPR001128">
    <property type="entry name" value="Cyt_P450"/>
</dbReference>
<name>A0A9Q1CJA4_HOLLE</name>
<evidence type="ECO:0000256" key="6">
    <source>
        <dbReference type="ARBA" id="ARBA00023136"/>
    </source>
</evidence>
<evidence type="ECO:0000256" key="5">
    <source>
        <dbReference type="ARBA" id="ARBA00023004"/>
    </source>
</evidence>
<protein>
    <submittedName>
        <fullName evidence="10">Cytochrome P450 2U1</fullName>
    </submittedName>
</protein>
<evidence type="ECO:0000256" key="1">
    <source>
        <dbReference type="ARBA" id="ARBA00004370"/>
    </source>
</evidence>
<proteinExistence type="inferred from homology"/>
<dbReference type="InterPro" id="IPR017972">
    <property type="entry name" value="Cyt_P450_CS"/>
</dbReference>
<comment type="caution">
    <text evidence="10">The sequence shown here is derived from an EMBL/GenBank/DDBJ whole genome shotgun (WGS) entry which is preliminary data.</text>
</comment>
<evidence type="ECO:0000256" key="2">
    <source>
        <dbReference type="ARBA" id="ARBA00010617"/>
    </source>
</evidence>
<dbReference type="InterPro" id="IPR036396">
    <property type="entry name" value="Cyt_P450_sf"/>
</dbReference>
<dbReference type="Proteomes" id="UP001152320">
    <property type="component" value="Chromosome 2"/>
</dbReference>
<dbReference type="GO" id="GO:0020037">
    <property type="term" value="F:heme binding"/>
    <property type="evidence" value="ECO:0007669"/>
    <property type="project" value="InterPro"/>
</dbReference>
<dbReference type="Pfam" id="PF00067">
    <property type="entry name" value="p450"/>
    <property type="match status" value="1"/>
</dbReference>
<keyword evidence="11" id="KW-1185">Reference proteome</keyword>
<dbReference type="PANTHER" id="PTHR24300:SF417">
    <property type="entry name" value="CYTOCHROME P450 508B1-RELATED"/>
    <property type="match status" value="1"/>
</dbReference>
<dbReference type="Gene3D" id="1.10.630.10">
    <property type="entry name" value="Cytochrome P450"/>
    <property type="match status" value="1"/>
</dbReference>
<evidence type="ECO:0000256" key="7">
    <source>
        <dbReference type="PIRSR" id="PIRSR602401-1"/>
    </source>
</evidence>
<comment type="similarity">
    <text evidence="2 8">Belongs to the cytochrome P450 family.</text>
</comment>
<dbReference type="OrthoDB" id="1844152at2759"/>
<keyword evidence="8" id="KW-0503">Monooxygenase</keyword>
<dbReference type="SUPFAM" id="SSF48264">
    <property type="entry name" value="Cytochrome P450"/>
    <property type="match status" value="1"/>
</dbReference>
<keyword evidence="6 9" id="KW-0472">Membrane</keyword>
<dbReference type="AlphaFoldDB" id="A0A9Q1CJA4"/>
<dbReference type="GO" id="GO:0016020">
    <property type="term" value="C:membrane"/>
    <property type="evidence" value="ECO:0007669"/>
    <property type="project" value="UniProtKB-SubCell"/>
</dbReference>
<dbReference type="PRINTS" id="PR00385">
    <property type="entry name" value="P450"/>
</dbReference>
<feature type="binding site" description="axial binding residue" evidence="7">
    <location>
        <position position="443"/>
    </location>
    <ligand>
        <name>heme</name>
        <dbReference type="ChEBI" id="CHEBI:30413"/>
    </ligand>
    <ligandPart>
        <name>Fe</name>
        <dbReference type="ChEBI" id="CHEBI:18248"/>
    </ligandPart>
</feature>
<dbReference type="PROSITE" id="PS00086">
    <property type="entry name" value="CYTOCHROME_P450"/>
    <property type="match status" value="1"/>
</dbReference>
<reference evidence="10" key="1">
    <citation type="submission" date="2021-10" db="EMBL/GenBank/DDBJ databases">
        <title>Tropical sea cucumber genome reveals ecological adaptation and Cuvierian tubules defense mechanism.</title>
        <authorList>
            <person name="Chen T."/>
        </authorList>
    </citation>
    <scope>NUCLEOTIDE SEQUENCE</scope>
    <source>
        <strain evidence="10">Nanhai2018</strain>
        <tissue evidence="10">Muscle</tissue>
    </source>
</reference>